<comment type="function">
    <text evidence="1">Mitochondrial DNA endonuclease involved in intron homing.</text>
</comment>
<dbReference type="Gene3D" id="3.10.28.10">
    <property type="entry name" value="Homing endonucleases"/>
    <property type="match status" value="2"/>
</dbReference>
<proteinExistence type="predicted"/>
<evidence type="ECO:0000259" key="2">
    <source>
        <dbReference type="Pfam" id="PF03161"/>
    </source>
</evidence>
<evidence type="ECO:0000256" key="1">
    <source>
        <dbReference type="ARBA" id="ARBA00002670"/>
    </source>
</evidence>
<sequence length="246" mass="28609">MTNRLIHSSISTLNYKQINAIQGKIKSECKCLVIYGSNLGSTLKYEGFSSKLRAICKIPIPLHSILLGVLLSDGWLYKNKSSKTLLVFKQKDFEYLWFVYTKFSHYCRSLPKFTSTNINGKKYTAVMFATRVYPCFTEWYEIFYVEGNKRVPLELYNMLTYEALAHWIMGDGTKVKKGLTLQTQSFTIQECVFIISILIYKFNLKCSIHMQRNQPTIYISTKSVKKLKPLILPYMCSSMKYKLSDF</sequence>
<protein>
    <submittedName>
        <fullName evidence="3">LAGLIDADG homing endonuclease</fullName>
    </submittedName>
</protein>
<dbReference type="AlphaFoldDB" id="A0A5B9RB75"/>
<gene>
    <name evidence="3" type="ORF">Fomme_000084</name>
</gene>
<keyword evidence="3" id="KW-0496">Mitochondrion</keyword>
<dbReference type="InterPro" id="IPR027434">
    <property type="entry name" value="Homing_endonucl"/>
</dbReference>
<accession>A0A5B9RB75</accession>
<dbReference type="SUPFAM" id="SSF55608">
    <property type="entry name" value="Homing endonucleases"/>
    <property type="match status" value="1"/>
</dbReference>
<keyword evidence="3" id="KW-0540">Nuclease</keyword>
<dbReference type="InterPro" id="IPR004860">
    <property type="entry name" value="LAGLIDADG_dom"/>
</dbReference>
<keyword evidence="3" id="KW-0378">Hydrolase</keyword>
<reference evidence="3" key="1">
    <citation type="submission" date="2019-03" db="EMBL/GenBank/DDBJ databases">
        <title>Evidence of extensive intraspecific noncoding reshuffling in a 169kb mitochondrial genome of basidiomycete fungus.</title>
        <authorList>
            <person name="Lee H.-H."/>
            <person name="Ke H.-M."/>
            <person name="Lin C.-Y.I."/>
            <person name="Lee T.J."/>
            <person name="Chung C.-L."/>
            <person name="Tsai I.J."/>
        </authorList>
    </citation>
    <scope>NUCLEOTIDE SEQUENCE</scope>
    <source>
        <strain evidence="3">MF3/22</strain>
    </source>
</reference>
<organism evidence="3">
    <name type="scientific">Fomitiporia mediterranea</name>
    <dbReference type="NCBI Taxonomy" id="208960"/>
    <lineage>
        <taxon>Eukaryota</taxon>
        <taxon>Fungi</taxon>
        <taxon>Dikarya</taxon>
        <taxon>Basidiomycota</taxon>
        <taxon>Agaricomycotina</taxon>
        <taxon>Agaricomycetes</taxon>
        <taxon>Hymenochaetales</taxon>
        <taxon>Hymenochaetaceae</taxon>
        <taxon>Fomitiporia</taxon>
    </lineage>
</organism>
<dbReference type="GO" id="GO:0004519">
    <property type="term" value="F:endonuclease activity"/>
    <property type="evidence" value="ECO:0007669"/>
    <property type="project" value="UniProtKB-KW"/>
</dbReference>
<name>A0A5B9RB75_9AGAM</name>
<geneLocation type="mitochondrion" evidence="3"/>
<dbReference type="Pfam" id="PF03161">
    <property type="entry name" value="LAGLIDADG_2"/>
    <property type="match status" value="1"/>
</dbReference>
<evidence type="ECO:0000313" key="3">
    <source>
        <dbReference type="EMBL" id="QEG57094.1"/>
    </source>
</evidence>
<dbReference type="EMBL" id="MK623258">
    <property type="protein sequence ID" value="QEG57094.1"/>
    <property type="molecule type" value="Genomic_DNA"/>
</dbReference>
<feature type="domain" description="Homing endonuclease LAGLIDADG" evidence="2">
    <location>
        <begin position="64"/>
        <end position="227"/>
    </location>
</feature>
<keyword evidence="3" id="KW-0255">Endonuclease</keyword>